<reference evidence="3" key="1">
    <citation type="submission" date="2016-10" db="EMBL/GenBank/DDBJ databases">
        <authorList>
            <person name="Varghese N."/>
            <person name="Submissions S."/>
        </authorList>
    </citation>
    <scope>NUCLEOTIDE SEQUENCE [LARGE SCALE GENOMIC DNA]</scope>
    <source>
        <strain evidence="3">DSM 44142</strain>
    </source>
</reference>
<dbReference type="SUPFAM" id="SSF56112">
    <property type="entry name" value="Protein kinase-like (PK-like)"/>
    <property type="match status" value="1"/>
</dbReference>
<keyword evidence="3" id="KW-1185">Reference proteome</keyword>
<gene>
    <name evidence="2" type="ORF">SAMN04489765_1688</name>
</gene>
<keyword evidence="2" id="KW-0418">Kinase</keyword>
<keyword evidence="2" id="KW-0723">Serine/threonine-protein kinase</keyword>
<evidence type="ECO:0000313" key="2">
    <source>
        <dbReference type="EMBL" id="SDQ74820.1"/>
    </source>
</evidence>
<dbReference type="OrthoDB" id="4773991at2"/>
<dbReference type="Proteomes" id="UP000183053">
    <property type="component" value="Unassembled WGS sequence"/>
</dbReference>
<evidence type="ECO:0000313" key="3">
    <source>
        <dbReference type="Proteomes" id="UP000183053"/>
    </source>
</evidence>
<dbReference type="EMBL" id="FNLF01000002">
    <property type="protein sequence ID" value="SDQ74820.1"/>
    <property type="molecule type" value="Genomic_DNA"/>
</dbReference>
<feature type="region of interest" description="Disordered" evidence="1">
    <location>
        <begin position="159"/>
        <end position="188"/>
    </location>
</feature>
<accession>A0A1H1DEK4</accession>
<keyword evidence="2" id="KW-0808">Transferase</keyword>
<dbReference type="RefSeq" id="WP_068566008.1">
    <property type="nucleotide sequence ID" value="NZ_FNLF01000002.1"/>
</dbReference>
<dbReference type="InterPro" id="IPR011009">
    <property type="entry name" value="Kinase-like_dom_sf"/>
</dbReference>
<name>A0A1H1DEK4_9ACTN</name>
<dbReference type="AlphaFoldDB" id="A0A1H1DEK4"/>
<dbReference type="STRING" id="47312.SAMN04489765_1688"/>
<dbReference type="Gene3D" id="1.10.510.10">
    <property type="entry name" value="Transferase(Phosphotransferase) domain 1"/>
    <property type="match status" value="1"/>
</dbReference>
<sequence>MTDDSFADLVAAGGPLAADRVARAVCSVAGEVDRRAAAGDPHGRLSPAAITATPGGGALVDPAALSATTGPAVHAAPEVIGGSAPDARSEVFSLASTAYTLLTGRTPNSFGIANTRRVRPDLGPGVEAVLTRATSRDPAFRYPSAADFARALDAALTSAGTPTVAPPARADERTRRSPWRPSTWRRRR</sequence>
<evidence type="ECO:0000256" key="1">
    <source>
        <dbReference type="SAM" id="MobiDB-lite"/>
    </source>
</evidence>
<proteinExistence type="predicted"/>
<protein>
    <submittedName>
        <fullName evidence="2">Serine/threonine protein kinase</fullName>
    </submittedName>
</protein>
<organism evidence="2 3">
    <name type="scientific">Tsukamurella pulmonis</name>
    <dbReference type="NCBI Taxonomy" id="47312"/>
    <lineage>
        <taxon>Bacteria</taxon>
        <taxon>Bacillati</taxon>
        <taxon>Actinomycetota</taxon>
        <taxon>Actinomycetes</taxon>
        <taxon>Mycobacteriales</taxon>
        <taxon>Tsukamurellaceae</taxon>
        <taxon>Tsukamurella</taxon>
    </lineage>
</organism>
<dbReference type="GO" id="GO:0004674">
    <property type="term" value="F:protein serine/threonine kinase activity"/>
    <property type="evidence" value="ECO:0007669"/>
    <property type="project" value="UniProtKB-KW"/>
</dbReference>